<proteinExistence type="predicted"/>
<name>A0A3P2RJD1_WEIVI</name>
<gene>
    <name evidence="2" type="ORF">D3P96_07115</name>
</gene>
<reference evidence="2 3" key="1">
    <citation type="submission" date="2018-10" db="EMBL/GenBank/DDBJ databases">
        <title>Draft genome sequence of Weissella viridescens UCO-SMC3.</title>
        <authorList>
            <person name="Garcia-Cancino A."/>
            <person name="Espinoza-Monje M."/>
            <person name="Albarracin L."/>
            <person name="Garcia-Castillo V."/>
            <person name="Campos-Martin J."/>
            <person name="Nakano Y."/>
            <person name="Guitierrez-Zamorano C."/>
            <person name="Ikeda-Ohtsubo W."/>
            <person name="Morita H."/>
            <person name="Kitazawa H."/>
            <person name="Villena J."/>
        </authorList>
    </citation>
    <scope>NUCLEOTIDE SEQUENCE [LARGE SCALE GENOMIC DNA]</scope>
    <source>
        <strain evidence="2 3">UCO-SMC3</strain>
    </source>
</reference>
<organism evidence="2 3">
    <name type="scientific">Weissella viridescens</name>
    <name type="common">Lactobacillus viridescens</name>
    <dbReference type="NCBI Taxonomy" id="1629"/>
    <lineage>
        <taxon>Bacteria</taxon>
        <taxon>Bacillati</taxon>
        <taxon>Bacillota</taxon>
        <taxon>Bacilli</taxon>
        <taxon>Lactobacillales</taxon>
        <taxon>Lactobacillaceae</taxon>
        <taxon>Weissella</taxon>
    </lineage>
</organism>
<feature type="transmembrane region" description="Helical" evidence="1">
    <location>
        <begin position="41"/>
        <end position="59"/>
    </location>
</feature>
<keyword evidence="1" id="KW-0812">Transmembrane</keyword>
<comment type="caution">
    <text evidence="2">The sequence shown here is derived from an EMBL/GenBank/DDBJ whole genome shotgun (WGS) entry which is preliminary data.</text>
</comment>
<evidence type="ECO:0000313" key="2">
    <source>
        <dbReference type="EMBL" id="RRG17538.1"/>
    </source>
</evidence>
<dbReference type="AlphaFoldDB" id="A0A3P2RJD1"/>
<protein>
    <recommendedName>
        <fullName evidence="4">Prepilin peptidase</fullName>
    </recommendedName>
</protein>
<keyword evidence="1" id="KW-1133">Transmembrane helix</keyword>
<accession>A0A3P2RJD1</accession>
<evidence type="ECO:0000256" key="1">
    <source>
        <dbReference type="SAM" id="Phobius"/>
    </source>
</evidence>
<keyword evidence="1" id="KW-0472">Membrane</keyword>
<dbReference type="EMBL" id="RHGY01000008">
    <property type="protein sequence ID" value="RRG17538.1"/>
    <property type="molecule type" value="Genomic_DNA"/>
</dbReference>
<dbReference type="Proteomes" id="UP000275836">
    <property type="component" value="Unassembled WGS sequence"/>
</dbReference>
<evidence type="ECO:0008006" key="4">
    <source>
        <dbReference type="Google" id="ProtNLM"/>
    </source>
</evidence>
<sequence length="129" mass="14765">MYIFITYLFLMVLICLGQQDLSTKSINSFLLFPFWCIATVLHWQTCLLIGISYLCVLYLNQLNQQRWIGNGDLDVLACGLCLTPNLIGFSWLNCACLIQLALQALFYRERQAPFVPSLSISWALTVIYV</sequence>
<evidence type="ECO:0000313" key="3">
    <source>
        <dbReference type="Proteomes" id="UP000275836"/>
    </source>
</evidence>